<gene>
    <name evidence="2" type="ORF">P6P90_07355</name>
</gene>
<name>A0ABT6H4P2_9BACI</name>
<comment type="caution">
    <text evidence="2">The sequence shown here is derived from an EMBL/GenBank/DDBJ whole genome shotgun (WGS) entry which is preliminary data.</text>
</comment>
<dbReference type="Gene3D" id="2.130.10.10">
    <property type="entry name" value="YVTN repeat-like/Quinoprotein amine dehydrogenase"/>
    <property type="match status" value="2"/>
</dbReference>
<dbReference type="SUPFAM" id="SSF51004">
    <property type="entry name" value="C-terminal (heme d1) domain of cytochrome cd1-nitrite reductase"/>
    <property type="match status" value="1"/>
</dbReference>
<keyword evidence="3" id="KW-1185">Reference proteome</keyword>
<feature type="chain" id="PRO_5045526189" evidence="1">
    <location>
        <begin position="21"/>
        <end position="309"/>
    </location>
</feature>
<evidence type="ECO:0000313" key="3">
    <source>
        <dbReference type="Proteomes" id="UP001218246"/>
    </source>
</evidence>
<protein>
    <submittedName>
        <fullName evidence="2">YncE family protein</fullName>
    </submittedName>
</protein>
<evidence type="ECO:0000256" key="1">
    <source>
        <dbReference type="SAM" id="SignalP"/>
    </source>
</evidence>
<dbReference type="EMBL" id="JARULN010000004">
    <property type="protein sequence ID" value="MDG5753788.1"/>
    <property type="molecule type" value="Genomic_DNA"/>
</dbReference>
<dbReference type="InterPro" id="IPR015943">
    <property type="entry name" value="WD40/YVTN_repeat-like_dom_sf"/>
</dbReference>
<dbReference type="PANTHER" id="PTHR47197:SF3">
    <property type="entry name" value="DIHYDRO-HEME D1 DEHYDROGENASE"/>
    <property type="match status" value="1"/>
</dbReference>
<sequence length="309" mass="33904">MKKWLLLICLLAGCSGNHFAPVTQSNLLITSNIKEGSISFIDPKDDKLLTTWKINKAMMGTLLLPDGDTLLLYGKQLDRVYTYSLAKGREIGQWNTGEGIANAVLMGSEVVFANQHNDTVDVYALTGKKTAEIAVGHQPLTMLADQKLYVLNFQDTKMSVVDIETRTVTDTLSIPFSSVGGGIVKDEIWIGGHGNGQEVNESIHIYNTKGMKRSIAAPMMPIGFAVDKDYVYVLSHGSATLRKINRDTYQEEGSVQVGSNPFAVTLTNGRIYVASYDSDEVYVVDPKRMQLTDSIRVGKGPFHFTEGKG</sequence>
<dbReference type="InterPro" id="IPR051200">
    <property type="entry name" value="Host-pathogen_enzymatic-act"/>
</dbReference>
<organism evidence="2 3">
    <name type="scientific">Ectobacillus antri</name>
    <dbReference type="NCBI Taxonomy" id="2486280"/>
    <lineage>
        <taxon>Bacteria</taxon>
        <taxon>Bacillati</taxon>
        <taxon>Bacillota</taxon>
        <taxon>Bacilli</taxon>
        <taxon>Bacillales</taxon>
        <taxon>Bacillaceae</taxon>
        <taxon>Ectobacillus</taxon>
    </lineage>
</organism>
<dbReference type="InterPro" id="IPR011048">
    <property type="entry name" value="Haem_d1_sf"/>
</dbReference>
<dbReference type="RefSeq" id="WP_164464155.1">
    <property type="nucleotide sequence ID" value="NZ_JARRRY010000009.1"/>
</dbReference>
<evidence type="ECO:0000313" key="2">
    <source>
        <dbReference type="EMBL" id="MDG5753788.1"/>
    </source>
</evidence>
<dbReference type="Proteomes" id="UP001218246">
    <property type="component" value="Unassembled WGS sequence"/>
</dbReference>
<dbReference type="NCBIfam" id="TIGR02276">
    <property type="entry name" value="beta_rpt_yvtn"/>
    <property type="match status" value="1"/>
</dbReference>
<reference evidence="2 3" key="1">
    <citation type="submission" date="2023-04" db="EMBL/GenBank/DDBJ databases">
        <title>Ectobacillus antri isolated from activated sludge.</title>
        <authorList>
            <person name="Yan P."/>
            <person name="Liu X."/>
        </authorList>
    </citation>
    <scope>NUCLEOTIDE SEQUENCE [LARGE SCALE GENOMIC DNA]</scope>
    <source>
        <strain evidence="2 3">C18H</strain>
    </source>
</reference>
<accession>A0ABT6H4P2</accession>
<dbReference type="PANTHER" id="PTHR47197">
    <property type="entry name" value="PROTEIN NIRF"/>
    <property type="match status" value="1"/>
</dbReference>
<feature type="signal peptide" evidence="1">
    <location>
        <begin position="1"/>
        <end position="20"/>
    </location>
</feature>
<proteinExistence type="predicted"/>
<keyword evidence="1" id="KW-0732">Signal</keyword>
<dbReference type="InterPro" id="IPR011964">
    <property type="entry name" value="YVTN_b-propeller_repeat"/>
</dbReference>